<organism evidence="2">
    <name type="scientific">marine sediment metagenome</name>
    <dbReference type="NCBI Taxonomy" id="412755"/>
    <lineage>
        <taxon>unclassified sequences</taxon>
        <taxon>metagenomes</taxon>
        <taxon>ecological metagenomes</taxon>
    </lineage>
</organism>
<feature type="domain" description="HNH nuclease" evidence="1">
    <location>
        <begin position="50"/>
        <end position="105"/>
    </location>
</feature>
<sequence>MAGKPTRRCRRTGCRGLVQDGTCAVCGTSGKVKEYRPGSRQRGYTKKWERYRRGFLGRNPLCVVCLTAGRTEPATVVDHIVPHRGDMVLFWKLSNHQALCTAHHNAKTGRGE</sequence>
<accession>A0A0F9RI24</accession>
<proteinExistence type="predicted"/>
<dbReference type="SMART" id="SM00507">
    <property type="entry name" value="HNHc"/>
    <property type="match status" value="1"/>
</dbReference>
<name>A0A0F9RI24_9ZZZZ</name>
<protein>
    <recommendedName>
        <fullName evidence="1">HNH nuclease domain-containing protein</fullName>
    </recommendedName>
</protein>
<gene>
    <name evidence="2" type="ORF">LCGC14_0643630</name>
</gene>
<dbReference type="Gene3D" id="1.10.30.50">
    <property type="match status" value="1"/>
</dbReference>
<dbReference type="InterPro" id="IPR003615">
    <property type="entry name" value="HNH_nuc"/>
</dbReference>
<reference evidence="2" key="1">
    <citation type="journal article" date="2015" name="Nature">
        <title>Complex archaea that bridge the gap between prokaryotes and eukaryotes.</title>
        <authorList>
            <person name="Spang A."/>
            <person name="Saw J.H."/>
            <person name="Jorgensen S.L."/>
            <person name="Zaremba-Niedzwiedzka K."/>
            <person name="Martijn J."/>
            <person name="Lind A.E."/>
            <person name="van Eijk R."/>
            <person name="Schleper C."/>
            <person name="Guy L."/>
            <person name="Ettema T.J."/>
        </authorList>
    </citation>
    <scope>NUCLEOTIDE SEQUENCE</scope>
</reference>
<dbReference type="CDD" id="cd00085">
    <property type="entry name" value="HNHc"/>
    <property type="match status" value="1"/>
</dbReference>
<comment type="caution">
    <text evidence="2">The sequence shown here is derived from an EMBL/GenBank/DDBJ whole genome shotgun (WGS) entry which is preliminary data.</text>
</comment>
<evidence type="ECO:0000259" key="1">
    <source>
        <dbReference type="SMART" id="SM00507"/>
    </source>
</evidence>
<dbReference type="EMBL" id="LAZR01001171">
    <property type="protein sequence ID" value="KKN49387.1"/>
    <property type="molecule type" value="Genomic_DNA"/>
</dbReference>
<evidence type="ECO:0000313" key="2">
    <source>
        <dbReference type="EMBL" id="KKN49387.1"/>
    </source>
</evidence>
<dbReference type="AlphaFoldDB" id="A0A0F9RI24"/>